<dbReference type="STRING" id="658057.SAMN04488032_104102"/>
<evidence type="ECO:0000313" key="4">
    <source>
        <dbReference type="Proteomes" id="UP000193307"/>
    </source>
</evidence>
<keyword evidence="4" id="KW-1185">Reference proteome</keyword>
<dbReference type="Pfam" id="PF13400">
    <property type="entry name" value="Tad"/>
    <property type="match status" value="1"/>
</dbReference>
<dbReference type="InterPro" id="IPR028087">
    <property type="entry name" value="Tad_N"/>
</dbReference>
<keyword evidence="1" id="KW-0812">Transmembrane</keyword>
<dbReference type="RefSeq" id="WP_085849115.1">
    <property type="nucleotide sequence ID" value="NZ_FNZV01000004.1"/>
</dbReference>
<dbReference type="EMBL" id="FWFW01000005">
    <property type="protein sequence ID" value="SLN42001.1"/>
    <property type="molecule type" value="Genomic_DNA"/>
</dbReference>
<name>A0A1Y5SK47_9RHOB</name>
<keyword evidence="1" id="KW-1133">Transmembrane helix</keyword>
<keyword evidence="1" id="KW-0472">Membrane</keyword>
<feature type="domain" description="Putative Flp pilus-assembly TadG-like N-terminal" evidence="2">
    <location>
        <begin position="44"/>
        <end position="90"/>
    </location>
</feature>
<reference evidence="3 4" key="1">
    <citation type="submission" date="2017-03" db="EMBL/GenBank/DDBJ databases">
        <authorList>
            <person name="Afonso C.L."/>
            <person name="Miller P.J."/>
            <person name="Scott M.A."/>
            <person name="Spackman E."/>
            <person name="Goraichik I."/>
            <person name="Dimitrov K.M."/>
            <person name="Suarez D.L."/>
            <person name="Swayne D.E."/>
        </authorList>
    </citation>
    <scope>NUCLEOTIDE SEQUENCE [LARGE SCALE GENOMIC DNA]</scope>
    <source>
        <strain evidence="3 4">CECT 7971</strain>
    </source>
</reference>
<dbReference type="Gene3D" id="3.40.50.410">
    <property type="entry name" value="von Willebrand factor, type A domain"/>
    <property type="match status" value="1"/>
</dbReference>
<evidence type="ECO:0000256" key="1">
    <source>
        <dbReference type="SAM" id="Phobius"/>
    </source>
</evidence>
<sequence>MFGTILNARNLAPKARATKALEQCKAGLTKTKSIARLYTRDDDGSLLIFGLFTFVIVMLLAGIGLDVVRHETLRTQLQSTTDRAVLAAANVEGGSTEEDAKVIVRDYFAKAGLSEYLDDVQVTGGGFNGGRKVRAVVKATIPTYFMKFSGINTLELTGVGAAQQSIADLEIALVLDVSGSMSSNSRLRNLATAGKQFAETVFGNSQPGRIAVSVVPYSTQVNVGPTILSQVNLNDAHPNTADDSHCLNFSDADFYEADMELPNKSASGIPANPSAKYYAQTADTDPWYNYSSTPYIKTCLTKSYARVLPYSTSLESVKSKIESLEAEGSTSIEIGVKWGAALLAPASTSFTQALIATGEIDAENAIRPKEFSAKTLKVMVVMSDGENTDQDVIRAPYRSGESDIYINDSNGDIWFPQTQTTCWYTNSNSGWGWGWGKKKEVCETTNQYYKTRTGQTSSSPYGRPMLWQEVWANFTVSRHADLREDLGGDSSYTWENRTLDTINSNTKDTRLENICNAAKKDDDILIFTIAFEASYNGKAALKSCASSDAHYYNANGIDITDTFAAVASKITELRLVE</sequence>
<proteinExistence type="predicted"/>
<organism evidence="3 4">
    <name type="scientific">Pacificibacter marinus</name>
    <dbReference type="NCBI Taxonomy" id="658057"/>
    <lineage>
        <taxon>Bacteria</taxon>
        <taxon>Pseudomonadati</taxon>
        <taxon>Pseudomonadota</taxon>
        <taxon>Alphaproteobacteria</taxon>
        <taxon>Rhodobacterales</taxon>
        <taxon>Roseobacteraceae</taxon>
        <taxon>Pacificibacter</taxon>
    </lineage>
</organism>
<feature type="transmembrane region" description="Helical" evidence="1">
    <location>
        <begin position="46"/>
        <end position="68"/>
    </location>
</feature>
<evidence type="ECO:0000313" key="3">
    <source>
        <dbReference type="EMBL" id="SLN42001.1"/>
    </source>
</evidence>
<dbReference type="OrthoDB" id="7522752at2"/>
<accession>A0A1Y5SK47</accession>
<protein>
    <submittedName>
        <fullName evidence="3">von Willebrand factor type A domain protein</fullName>
    </submittedName>
</protein>
<dbReference type="SUPFAM" id="SSF53300">
    <property type="entry name" value="vWA-like"/>
    <property type="match status" value="1"/>
</dbReference>
<evidence type="ECO:0000259" key="2">
    <source>
        <dbReference type="Pfam" id="PF13400"/>
    </source>
</evidence>
<dbReference type="InterPro" id="IPR036465">
    <property type="entry name" value="vWFA_dom_sf"/>
</dbReference>
<dbReference type="Proteomes" id="UP000193307">
    <property type="component" value="Unassembled WGS sequence"/>
</dbReference>
<gene>
    <name evidence="3" type="ORF">PAM7971_01975</name>
</gene>
<dbReference type="AlphaFoldDB" id="A0A1Y5SK47"/>